<feature type="binding site" evidence="8">
    <location>
        <position position="99"/>
    </location>
    <ligand>
        <name>Mg(2+)</name>
        <dbReference type="ChEBI" id="CHEBI:18420"/>
    </ligand>
</feature>
<gene>
    <name evidence="8" type="primary">vapC</name>
    <name evidence="10" type="ORF">DVJ83_11260</name>
</gene>
<keyword evidence="6 8" id="KW-0460">Magnesium</keyword>
<dbReference type="GO" id="GO:0004540">
    <property type="term" value="F:RNA nuclease activity"/>
    <property type="evidence" value="ECO:0007669"/>
    <property type="project" value="InterPro"/>
</dbReference>
<feature type="binding site" evidence="8">
    <location>
        <position position="8"/>
    </location>
    <ligand>
        <name>Mg(2+)</name>
        <dbReference type="ChEBI" id="CHEBI:18420"/>
    </ligand>
</feature>
<dbReference type="GO" id="GO:0000287">
    <property type="term" value="F:magnesium ion binding"/>
    <property type="evidence" value="ECO:0007669"/>
    <property type="project" value="UniProtKB-UniRule"/>
</dbReference>
<dbReference type="Gene3D" id="3.40.50.1010">
    <property type="entry name" value="5'-nuclease"/>
    <property type="match status" value="1"/>
</dbReference>
<dbReference type="EMBL" id="CP031158">
    <property type="protein sequence ID" value="AXG99609.1"/>
    <property type="molecule type" value="Genomic_DNA"/>
</dbReference>
<reference evidence="10 11" key="1">
    <citation type="submission" date="2018-07" db="EMBL/GenBank/DDBJ databases">
        <title>Complete Genome and Methylome Analysis of Deinococcus wulumuqiensis NEB 479.</title>
        <authorList>
            <person name="Fomenkov A."/>
            <person name="Luyten Y."/>
            <person name="Vincze T."/>
            <person name="Anton B.P."/>
            <person name="Clark T."/>
            <person name="Roberts R.J."/>
            <person name="Morgan R.D."/>
        </authorList>
    </citation>
    <scope>NUCLEOTIDE SEQUENCE [LARGE SCALE GENOMIC DNA]</scope>
    <source>
        <strain evidence="10 11">NEB 479</strain>
    </source>
</reference>
<dbReference type="KEGG" id="dwu:DVJ83_11260"/>
<dbReference type="Pfam" id="PF01850">
    <property type="entry name" value="PIN"/>
    <property type="match status" value="1"/>
</dbReference>
<dbReference type="InterPro" id="IPR029060">
    <property type="entry name" value="PIN-like_dom_sf"/>
</dbReference>
<comment type="cofactor">
    <cofactor evidence="1 8">
        <name>Mg(2+)</name>
        <dbReference type="ChEBI" id="CHEBI:18420"/>
    </cofactor>
</comment>
<keyword evidence="5 8" id="KW-0378">Hydrolase</keyword>
<keyword evidence="2 8" id="KW-1277">Toxin-antitoxin system</keyword>
<dbReference type="RefSeq" id="WP_114672404.1">
    <property type="nucleotide sequence ID" value="NZ_CP031158.1"/>
</dbReference>
<dbReference type="InterPro" id="IPR022907">
    <property type="entry name" value="VapC_family"/>
</dbReference>
<dbReference type="AlphaFoldDB" id="A0A345IIT7"/>
<evidence type="ECO:0000259" key="9">
    <source>
        <dbReference type="Pfam" id="PF01850"/>
    </source>
</evidence>
<keyword evidence="8" id="KW-0800">Toxin</keyword>
<dbReference type="InterPro" id="IPR002716">
    <property type="entry name" value="PIN_dom"/>
</dbReference>
<evidence type="ECO:0000256" key="5">
    <source>
        <dbReference type="ARBA" id="ARBA00022801"/>
    </source>
</evidence>
<keyword evidence="4 8" id="KW-0479">Metal-binding</keyword>
<dbReference type="STRING" id="1288484.GCA_000348665_02271"/>
<dbReference type="Proteomes" id="UP000253744">
    <property type="component" value="Chromosome"/>
</dbReference>
<dbReference type="PANTHER" id="PTHR33653">
    <property type="entry name" value="RIBONUCLEASE VAPC2"/>
    <property type="match status" value="1"/>
</dbReference>
<dbReference type="SUPFAM" id="SSF88723">
    <property type="entry name" value="PIN domain-like"/>
    <property type="match status" value="1"/>
</dbReference>
<sequence length="133" mass="14722">MSLTHLLDTKTCIYIINRRPPHVAEKFAQHAPDAVGLSSITLAELRYGVAKSGSAKNAAVLEAFIQPLEIVPFDAEATRHYGPLRHVLQQQGRPIGAMDLLIAAHALALGVTLVTNNVKEFERVERLELENWF</sequence>
<proteinExistence type="inferred from homology"/>
<dbReference type="GO" id="GO:0090729">
    <property type="term" value="F:toxin activity"/>
    <property type="evidence" value="ECO:0007669"/>
    <property type="project" value="UniProtKB-KW"/>
</dbReference>
<accession>A0A345IIT7</accession>
<evidence type="ECO:0000256" key="7">
    <source>
        <dbReference type="ARBA" id="ARBA00038093"/>
    </source>
</evidence>
<dbReference type="HAMAP" id="MF_00265">
    <property type="entry name" value="VapC_Nob1"/>
    <property type="match status" value="1"/>
</dbReference>
<dbReference type="InterPro" id="IPR050556">
    <property type="entry name" value="Type_II_TA_system_RNase"/>
</dbReference>
<keyword evidence="3 8" id="KW-0540">Nuclease</keyword>
<comment type="similarity">
    <text evidence="7 8">Belongs to the PINc/VapC protein family.</text>
</comment>
<evidence type="ECO:0000313" key="10">
    <source>
        <dbReference type="EMBL" id="AXG99609.1"/>
    </source>
</evidence>
<evidence type="ECO:0000256" key="3">
    <source>
        <dbReference type="ARBA" id="ARBA00022722"/>
    </source>
</evidence>
<feature type="domain" description="PIN" evidence="9">
    <location>
        <begin position="6"/>
        <end position="126"/>
    </location>
</feature>
<evidence type="ECO:0000256" key="8">
    <source>
        <dbReference type="HAMAP-Rule" id="MF_00265"/>
    </source>
</evidence>
<dbReference type="PANTHER" id="PTHR33653:SF1">
    <property type="entry name" value="RIBONUCLEASE VAPC2"/>
    <property type="match status" value="1"/>
</dbReference>
<evidence type="ECO:0000256" key="6">
    <source>
        <dbReference type="ARBA" id="ARBA00022842"/>
    </source>
</evidence>
<comment type="function">
    <text evidence="8">Toxic component of a toxin-antitoxin (TA) system. An RNase.</text>
</comment>
<evidence type="ECO:0000256" key="1">
    <source>
        <dbReference type="ARBA" id="ARBA00001946"/>
    </source>
</evidence>
<name>A0A345IIT7_9DEIO</name>
<evidence type="ECO:0000313" key="11">
    <source>
        <dbReference type="Proteomes" id="UP000253744"/>
    </source>
</evidence>
<protein>
    <recommendedName>
        <fullName evidence="8">Ribonuclease VapC</fullName>
        <shortName evidence="8">RNase VapC</shortName>
        <ecNumber evidence="8">3.1.-.-</ecNumber>
    </recommendedName>
    <alternativeName>
        <fullName evidence="8">Toxin VapC</fullName>
    </alternativeName>
</protein>
<dbReference type="EC" id="3.1.-.-" evidence="8"/>
<evidence type="ECO:0000256" key="2">
    <source>
        <dbReference type="ARBA" id="ARBA00022649"/>
    </source>
</evidence>
<dbReference type="GO" id="GO:0016787">
    <property type="term" value="F:hydrolase activity"/>
    <property type="evidence" value="ECO:0007669"/>
    <property type="project" value="UniProtKB-KW"/>
</dbReference>
<organism evidence="10 11">
    <name type="scientific">Deinococcus wulumuqiensis</name>
    <dbReference type="NCBI Taxonomy" id="980427"/>
    <lineage>
        <taxon>Bacteria</taxon>
        <taxon>Thermotogati</taxon>
        <taxon>Deinococcota</taxon>
        <taxon>Deinococci</taxon>
        <taxon>Deinococcales</taxon>
        <taxon>Deinococcaceae</taxon>
        <taxon>Deinococcus</taxon>
    </lineage>
</organism>
<evidence type="ECO:0000256" key="4">
    <source>
        <dbReference type="ARBA" id="ARBA00022723"/>
    </source>
</evidence>